<dbReference type="Pfam" id="PF01370">
    <property type="entry name" value="Epimerase"/>
    <property type="match status" value="1"/>
</dbReference>
<organism evidence="3">
    <name type="scientific">Deinococcus sonorensis KR-87</name>
    <dbReference type="NCBI Taxonomy" id="694439"/>
    <lineage>
        <taxon>Bacteria</taxon>
        <taxon>Thermotogati</taxon>
        <taxon>Deinococcota</taxon>
        <taxon>Deinococci</taxon>
        <taxon>Deinococcales</taxon>
        <taxon>Deinococcaceae</taxon>
        <taxon>Deinococcus</taxon>
    </lineage>
</organism>
<dbReference type="PROSITE" id="PS51257">
    <property type="entry name" value="PROKAR_LIPOPROTEIN"/>
    <property type="match status" value="1"/>
</dbReference>
<dbReference type="Gene3D" id="3.40.50.720">
    <property type="entry name" value="NAD(P)-binding Rossmann-like Domain"/>
    <property type="match status" value="1"/>
</dbReference>
<reference evidence="3" key="1">
    <citation type="submission" date="2024-06" db="EMBL/GenBank/DDBJ databases">
        <title>Draft Genome Sequence of Deinococcus sonorensis Type Strain KR-87, a Biofilm Producing Representative of the Genus Deinococcus.</title>
        <authorList>
            <person name="Boren L.S."/>
            <person name="Grosso R.A."/>
            <person name="Hugenberg-Cox A.N."/>
            <person name="Hill J.T.E."/>
            <person name="Albert C.M."/>
            <person name="Tuohy J.M."/>
        </authorList>
    </citation>
    <scope>NUCLEOTIDE SEQUENCE</scope>
    <source>
        <strain evidence="3">KR-87</strain>
    </source>
</reference>
<evidence type="ECO:0000313" key="3">
    <source>
        <dbReference type="EMBL" id="XBV86293.1"/>
    </source>
</evidence>
<comment type="similarity">
    <text evidence="1">Belongs to the NAD(P)-dependent epimerase/dehydratase family.</text>
</comment>
<evidence type="ECO:0000259" key="2">
    <source>
        <dbReference type="Pfam" id="PF01370"/>
    </source>
</evidence>
<dbReference type="InterPro" id="IPR036291">
    <property type="entry name" value="NAD(P)-bd_dom_sf"/>
</dbReference>
<sequence>MKVLFIGGTGIISSACSQLATERGIELYLLNRGQTSSRPVPAGAQVLQGDLHDPASLQRALGDHTFDAVVNWIAFTPDQIEADLQTFAGRTRQYVFISSASAYQKPISLLPITESTPLANPFWEYSRNKIACEERLMRAYREQGFPMTVVRPSHTYDQTLLPMDGGYTVVNRMRQGKRVIVHGDGSSLWVLTHHRDFAVGFVGLLGNPHALGETFHITSDELLSWNQIFETVARAAGTEAQLVHLPSDLIAAADPDWGAGLLGDKAHSVIFDNTKIRRAVPDFRPSIPFARGADEIMAWYDADPARQVVNEALDRRMDELVAAYDRAAGR</sequence>
<dbReference type="InterPro" id="IPR001509">
    <property type="entry name" value="Epimerase_deHydtase"/>
</dbReference>
<dbReference type="PANTHER" id="PTHR43000">
    <property type="entry name" value="DTDP-D-GLUCOSE 4,6-DEHYDRATASE-RELATED"/>
    <property type="match status" value="1"/>
</dbReference>
<dbReference type="KEGG" id="dsc:ABOD76_08275"/>
<feature type="domain" description="NAD-dependent epimerase/dehydratase" evidence="2">
    <location>
        <begin position="4"/>
        <end position="214"/>
    </location>
</feature>
<accession>A0AAU7UEE7</accession>
<dbReference type="AlphaFoldDB" id="A0AAU7UEE7"/>
<gene>
    <name evidence="3" type="ORF">ABOD76_08275</name>
</gene>
<name>A0AAU7UEE7_9DEIO</name>
<dbReference type="EMBL" id="CP158299">
    <property type="protein sequence ID" value="XBV86293.1"/>
    <property type="molecule type" value="Genomic_DNA"/>
</dbReference>
<dbReference type="SUPFAM" id="SSF51735">
    <property type="entry name" value="NAD(P)-binding Rossmann-fold domains"/>
    <property type="match status" value="1"/>
</dbReference>
<dbReference type="RefSeq" id="WP_350244359.1">
    <property type="nucleotide sequence ID" value="NZ_CP158299.1"/>
</dbReference>
<evidence type="ECO:0000256" key="1">
    <source>
        <dbReference type="ARBA" id="ARBA00007637"/>
    </source>
</evidence>
<protein>
    <submittedName>
        <fullName evidence="3">SDR family oxidoreductase</fullName>
    </submittedName>
</protein>
<dbReference type="CDD" id="cd05265">
    <property type="entry name" value="SDR_a1"/>
    <property type="match status" value="1"/>
</dbReference>
<proteinExistence type="inferred from homology"/>